<dbReference type="OrthoDB" id="10259236at2759"/>
<reference evidence="2 3" key="1">
    <citation type="submission" date="2016-03" db="EMBL/GenBank/DDBJ databases">
        <title>Comparative genomics of the ectomycorrhizal sister species Rhizopogon vinicolor and Rhizopogon vesiculosus (Basidiomycota: Boletales) reveals a divergence of the mating type B locus.</title>
        <authorList>
            <person name="Mujic A.B."/>
            <person name="Kuo A."/>
            <person name="Tritt A."/>
            <person name="Lipzen A."/>
            <person name="Chen C."/>
            <person name="Johnson J."/>
            <person name="Sharma A."/>
            <person name="Barry K."/>
            <person name="Grigoriev I.V."/>
            <person name="Spatafora J.W."/>
        </authorList>
    </citation>
    <scope>NUCLEOTIDE SEQUENCE [LARGE SCALE GENOMIC DNA]</scope>
    <source>
        <strain evidence="2 3">AM-OR11-056</strain>
    </source>
</reference>
<dbReference type="Proteomes" id="UP000183567">
    <property type="component" value="Unassembled WGS sequence"/>
</dbReference>
<sequence length="208" mass="23417">VELAIFARTYYSHASSLPYWNNLRTSTGITTDTKSSRKRQDDERFVDFANRSFHVSIDGWMAYVHVLAPVNADQVLHPSVRDTPSPTRSAGVAVSARSTGNTRPVPSAATLQRSCARMSGARRLSAERPPVPAACAPSDTCRGNSRTASEKTPSQRSVPGQPRRHERRKRAYYGAPIYRFTYFRIFSYAARIIFYARTEYMIHAMPPR</sequence>
<feature type="compositionally biased region" description="Polar residues" evidence="1">
    <location>
        <begin position="96"/>
        <end position="113"/>
    </location>
</feature>
<dbReference type="EMBL" id="LVVM01003183">
    <property type="protein sequence ID" value="OJA15361.1"/>
    <property type="molecule type" value="Genomic_DNA"/>
</dbReference>
<feature type="region of interest" description="Disordered" evidence="1">
    <location>
        <begin position="78"/>
        <end position="167"/>
    </location>
</feature>
<evidence type="ECO:0000256" key="1">
    <source>
        <dbReference type="SAM" id="MobiDB-lite"/>
    </source>
</evidence>
<proteinExistence type="predicted"/>
<name>A0A1J8QPA1_9AGAM</name>
<keyword evidence="3" id="KW-1185">Reference proteome</keyword>
<evidence type="ECO:0000313" key="2">
    <source>
        <dbReference type="EMBL" id="OJA15361.1"/>
    </source>
</evidence>
<gene>
    <name evidence="2" type="ORF">AZE42_09046</name>
</gene>
<protein>
    <submittedName>
        <fullName evidence="2">Uncharacterized protein</fullName>
    </submittedName>
</protein>
<accession>A0A1J8QPA1</accession>
<dbReference type="AlphaFoldDB" id="A0A1J8QPA1"/>
<feature type="non-terminal residue" evidence="2">
    <location>
        <position position="1"/>
    </location>
</feature>
<evidence type="ECO:0000313" key="3">
    <source>
        <dbReference type="Proteomes" id="UP000183567"/>
    </source>
</evidence>
<comment type="caution">
    <text evidence="2">The sequence shown here is derived from an EMBL/GenBank/DDBJ whole genome shotgun (WGS) entry which is preliminary data.</text>
</comment>
<organism evidence="2 3">
    <name type="scientific">Rhizopogon vesiculosus</name>
    <dbReference type="NCBI Taxonomy" id="180088"/>
    <lineage>
        <taxon>Eukaryota</taxon>
        <taxon>Fungi</taxon>
        <taxon>Dikarya</taxon>
        <taxon>Basidiomycota</taxon>
        <taxon>Agaricomycotina</taxon>
        <taxon>Agaricomycetes</taxon>
        <taxon>Agaricomycetidae</taxon>
        <taxon>Boletales</taxon>
        <taxon>Suillineae</taxon>
        <taxon>Rhizopogonaceae</taxon>
        <taxon>Rhizopogon</taxon>
    </lineage>
</organism>
<feature type="compositionally biased region" description="Polar residues" evidence="1">
    <location>
        <begin position="141"/>
        <end position="158"/>
    </location>
</feature>